<evidence type="ECO:0000313" key="7">
    <source>
        <dbReference type="EMBL" id="GGJ90547.1"/>
    </source>
</evidence>
<keyword evidence="3" id="KW-0449">Lipoprotein</keyword>
<evidence type="ECO:0000256" key="5">
    <source>
        <dbReference type="SAM" id="SignalP"/>
    </source>
</evidence>
<comment type="caution">
    <text evidence="7">The sequence shown here is derived from an EMBL/GenBank/DDBJ whole genome shotgun (WGS) entry which is preliminary data.</text>
</comment>
<protein>
    <submittedName>
        <fullName evidence="7">ABC transporter substrate-binding protein</fullName>
    </submittedName>
</protein>
<feature type="domain" description="Solute-binding protein family 3/N-terminal" evidence="6">
    <location>
        <begin position="54"/>
        <end position="284"/>
    </location>
</feature>
<dbReference type="RefSeq" id="WP_188632126.1">
    <property type="nucleotide sequence ID" value="NZ_BMNQ01000010.1"/>
</dbReference>
<dbReference type="SUPFAM" id="SSF53850">
    <property type="entry name" value="Periplasmic binding protein-like II"/>
    <property type="match status" value="1"/>
</dbReference>
<feature type="chain" id="PRO_5039248482" evidence="5">
    <location>
        <begin position="19"/>
        <end position="304"/>
    </location>
</feature>
<dbReference type="NCBIfam" id="TIGR02995">
    <property type="entry name" value="ectoine_ehuB"/>
    <property type="match status" value="1"/>
</dbReference>
<dbReference type="AlphaFoldDB" id="A0A917PTN6"/>
<organism evidence="7 8">
    <name type="scientific">Lentibacillus kapialis</name>
    <dbReference type="NCBI Taxonomy" id="340214"/>
    <lineage>
        <taxon>Bacteria</taxon>
        <taxon>Bacillati</taxon>
        <taxon>Bacillota</taxon>
        <taxon>Bacilli</taxon>
        <taxon>Bacillales</taxon>
        <taxon>Bacillaceae</taxon>
        <taxon>Lentibacillus</taxon>
    </lineage>
</organism>
<dbReference type="PANTHER" id="PTHR35936">
    <property type="entry name" value="MEMBRANE-BOUND LYTIC MUREIN TRANSGLYCOSYLASE F"/>
    <property type="match status" value="1"/>
</dbReference>
<evidence type="ECO:0000256" key="1">
    <source>
        <dbReference type="ARBA" id="ARBA00022729"/>
    </source>
</evidence>
<gene>
    <name evidence="7" type="ORF">GCM10007063_11380</name>
</gene>
<dbReference type="PROSITE" id="PS51257">
    <property type="entry name" value="PROKAR_LIPOPROTEIN"/>
    <property type="match status" value="1"/>
</dbReference>
<feature type="signal peptide" evidence="5">
    <location>
        <begin position="1"/>
        <end position="18"/>
    </location>
</feature>
<dbReference type="InterPro" id="IPR001638">
    <property type="entry name" value="Solute-binding_3/MltF_N"/>
</dbReference>
<dbReference type="InterPro" id="IPR014337">
    <property type="entry name" value="Ectoine_EhuB"/>
</dbReference>
<feature type="region of interest" description="Disordered" evidence="4">
    <location>
        <begin position="27"/>
        <end position="46"/>
    </location>
</feature>
<reference evidence="7" key="2">
    <citation type="submission" date="2020-09" db="EMBL/GenBank/DDBJ databases">
        <authorList>
            <person name="Sun Q."/>
            <person name="Ohkuma M."/>
        </authorList>
    </citation>
    <scope>NUCLEOTIDE SEQUENCE</scope>
    <source>
        <strain evidence="7">JCM 12580</strain>
    </source>
</reference>
<reference evidence="7" key="1">
    <citation type="journal article" date="2014" name="Int. J. Syst. Evol. Microbiol.">
        <title>Complete genome sequence of Corynebacterium casei LMG S-19264T (=DSM 44701T), isolated from a smear-ripened cheese.</title>
        <authorList>
            <consortium name="US DOE Joint Genome Institute (JGI-PGF)"/>
            <person name="Walter F."/>
            <person name="Albersmeier A."/>
            <person name="Kalinowski J."/>
            <person name="Ruckert C."/>
        </authorList>
    </citation>
    <scope>NUCLEOTIDE SEQUENCE</scope>
    <source>
        <strain evidence="7">JCM 12580</strain>
    </source>
</reference>
<evidence type="ECO:0000256" key="3">
    <source>
        <dbReference type="ARBA" id="ARBA00023288"/>
    </source>
</evidence>
<keyword evidence="2" id="KW-0564">Palmitate</keyword>
<dbReference type="GO" id="GO:0051470">
    <property type="term" value="P:ectoine transmembrane transport"/>
    <property type="evidence" value="ECO:0007669"/>
    <property type="project" value="InterPro"/>
</dbReference>
<dbReference type="PANTHER" id="PTHR35936:SF17">
    <property type="entry name" value="ARGININE-BINDING EXTRACELLULAR PROTEIN ARTP"/>
    <property type="match status" value="1"/>
</dbReference>
<evidence type="ECO:0000313" key="8">
    <source>
        <dbReference type="Proteomes" id="UP000658382"/>
    </source>
</evidence>
<feature type="compositionally biased region" description="Gly residues" evidence="4">
    <location>
        <begin position="27"/>
        <end position="39"/>
    </location>
</feature>
<feature type="region of interest" description="Disordered" evidence="4">
    <location>
        <begin position="278"/>
        <end position="304"/>
    </location>
</feature>
<dbReference type="Proteomes" id="UP000658382">
    <property type="component" value="Unassembled WGS sequence"/>
</dbReference>
<name>A0A917PTN6_9BACI</name>
<keyword evidence="8" id="KW-1185">Reference proteome</keyword>
<keyword evidence="1 5" id="KW-0732">Signal</keyword>
<dbReference type="EMBL" id="BMNQ01000010">
    <property type="protein sequence ID" value="GGJ90547.1"/>
    <property type="molecule type" value="Genomic_DNA"/>
</dbReference>
<dbReference type="Gene3D" id="3.40.190.10">
    <property type="entry name" value="Periplasmic binding protein-like II"/>
    <property type="match status" value="2"/>
</dbReference>
<evidence type="ECO:0000256" key="2">
    <source>
        <dbReference type="ARBA" id="ARBA00023139"/>
    </source>
</evidence>
<evidence type="ECO:0000256" key="4">
    <source>
        <dbReference type="SAM" id="MobiDB-lite"/>
    </source>
</evidence>
<dbReference type="Pfam" id="PF00497">
    <property type="entry name" value="SBP_bac_3"/>
    <property type="match status" value="1"/>
</dbReference>
<dbReference type="SMART" id="SM00062">
    <property type="entry name" value="PBPb"/>
    <property type="match status" value="1"/>
</dbReference>
<dbReference type="GO" id="GO:0033294">
    <property type="term" value="F:ectoine binding"/>
    <property type="evidence" value="ECO:0007669"/>
    <property type="project" value="InterPro"/>
</dbReference>
<proteinExistence type="predicted"/>
<sequence>MKKLLLASIFGIFVLVLAACGGGSDDASGSGSGDGGNGDSDGDSALEKIKDSGTVQIGYADERPYGYKEDGEIKGASPDITAAVFAELGVDNVEGQILNYDQLIPGLNAGKFDVITSGMAINPSRCENADFGEPEMTYGEGLVVPEGNPKDIHSYKDIAESGASVAIMSGATEIEYVKKEGVKDSQIQKVADIPASFSAVESGRADATTGTEMTVKMALESADSNKLEFVDDFEQPDLDGVPSYGAAAFHPDNDKLREAYNEELQKLIDDGTVAEILEENGFDPENNAPPEDTTTEEICSGEKY</sequence>
<dbReference type="CDD" id="cd01002">
    <property type="entry name" value="PBP2_Ehub_like"/>
    <property type="match status" value="1"/>
</dbReference>
<evidence type="ECO:0000259" key="6">
    <source>
        <dbReference type="SMART" id="SM00062"/>
    </source>
</evidence>
<accession>A0A917PTN6</accession>